<evidence type="ECO:0000256" key="1">
    <source>
        <dbReference type="SAM" id="Coils"/>
    </source>
</evidence>
<dbReference type="PANTHER" id="PTHR36800:SF1">
    <property type="entry name" value="POLYAMINE-MODULATED FACTOR 1-BINDING PROTEIN"/>
    <property type="match status" value="1"/>
</dbReference>
<organism evidence="3 4">
    <name type="scientific">Rhododendron simsii</name>
    <name type="common">Sims's rhododendron</name>
    <dbReference type="NCBI Taxonomy" id="118357"/>
    <lineage>
        <taxon>Eukaryota</taxon>
        <taxon>Viridiplantae</taxon>
        <taxon>Streptophyta</taxon>
        <taxon>Embryophyta</taxon>
        <taxon>Tracheophyta</taxon>
        <taxon>Spermatophyta</taxon>
        <taxon>Magnoliopsida</taxon>
        <taxon>eudicotyledons</taxon>
        <taxon>Gunneridae</taxon>
        <taxon>Pentapetalae</taxon>
        <taxon>asterids</taxon>
        <taxon>Ericales</taxon>
        <taxon>Ericaceae</taxon>
        <taxon>Ericoideae</taxon>
        <taxon>Rhodoreae</taxon>
        <taxon>Rhododendron</taxon>
    </lineage>
</organism>
<dbReference type="EMBL" id="WJXA01000007">
    <property type="protein sequence ID" value="KAF7138725.1"/>
    <property type="molecule type" value="Genomic_DNA"/>
</dbReference>
<protein>
    <submittedName>
        <fullName evidence="3">Uncharacterized protein</fullName>
    </submittedName>
</protein>
<feature type="compositionally biased region" description="Polar residues" evidence="2">
    <location>
        <begin position="33"/>
        <end position="60"/>
    </location>
</feature>
<accession>A0A834LJH3</accession>
<evidence type="ECO:0000313" key="4">
    <source>
        <dbReference type="Proteomes" id="UP000626092"/>
    </source>
</evidence>
<name>A0A834LJH3_RHOSS</name>
<feature type="region of interest" description="Disordered" evidence="2">
    <location>
        <begin position="31"/>
        <end position="60"/>
    </location>
</feature>
<dbReference type="OrthoDB" id="778453at2759"/>
<keyword evidence="1" id="KW-0175">Coiled coil</keyword>
<dbReference type="PANTHER" id="PTHR36800">
    <property type="entry name" value="POLYAMINE-MODULATED FACTOR 1-BINDING PROTEIN"/>
    <property type="match status" value="1"/>
</dbReference>
<proteinExistence type="predicted"/>
<evidence type="ECO:0000313" key="3">
    <source>
        <dbReference type="EMBL" id="KAF7138725.1"/>
    </source>
</evidence>
<reference evidence="3" key="1">
    <citation type="submission" date="2019-11" db="EMBL/GenBank/DDBJ databases">
        <authorList>
            <person name="Liu Y."/>
            <person name="Hou J."/>
            <person name="Li T.-Q."/>
            <person name="Guan C.-H."/>
            <person name="Wu X."/>
            <person name="Wu H.-Z."/>
            <person name="Ling F."/>
            <person name="Zhang R."/>
            <person name="Shi X.-G."/>
            <person name="Ren J.-P."/>
            <person name="Chen E.-F."/>
            <person name="Sun J.-M."/>
        </authorList>
    </citation>
    <scope>NUCLEOTIDE SEQUENCE</scope>
    <source>
        <strain evidence="3">Adult_tree_wgs_1</strain>
        <tissue evidence="3">Leaves</tissue>
    </source>
</reference>
<evidence type="ECO:0000256" key="2">
    <source>
        <dbReference type="SAM" id="MobiDB-lite"/>
    </source>
</evidence>
<gene>
    <name evidence="3" type="ORF">RHSIM_Rhsim07G0149600</name>
</gene>
<keyword evidence="4" id="KW-1185">Reference proteome</keyword>
<dbReference type="Proteomes" id="UP000626092">
    <property type="component" value="Unassembled WGS sequence"/>
</dbReference>
<feature type="coiled-coil region" evidence="1">
    <location>
        <begin position="77"/>
        <end position="133"/>
    </location>
</feature>
<sequence>MIGDIEEMRQQMDEIRKAVANGVYEFNVEDGSIKSTSNRPLTHSKSGSQDQAQQGFGPSNTLAFPAGIRSEFILFTIADLSQQVQTAMENMLKMINEIDENNTGIMEDIENCKNNALERKRTLEEQKESFQKAAFSVLDMLNNKDIGYN</sequence>
<dbReference type="AlphaFoldDB" id="A0A834LJH3"/>
<comment type="caution">
    <text evidence="3">The sequence shown here is derived from an EMBL/GenBank/DDBJ whole genome shotgun (WGS) entry which is preliminary data.</text>
</comment>